<dbReference type="AlphaFoldDB" id="A0A1B8ZL47"/>
<organism evidence="1 2">
    <name type="scientific">Chryseobacterium artocarpi</name>
    <dbReference type="NCBI Taxonomy" id="1414727"/>
    <lineage>
        <taxon>Bacteria</taxon>
        <taxon>Pseudomonadati</taxon>
        <taxon>Bacteroidota</taxon>
        <taxon>Flavobacteriia</taxon>
        <taxon>Flavobacteriales</taxon>
        <taxon>Weeksellaceae</taxon>
        <taxon>Chryseobacterium group</taxon>
        <taxon>Chryseobacterium</taxon>
    </lineage>
</organism>
<gene>
    <name evidence="1" type="ORF">BBI01_09375</name>
</gene>
<dbReference type="Proteomes" id="UP000092651">
    <property type="component" value="Unassembled WGS sequence"/>
</dbReference>
<comment type="caution">
    <text evidence="1">The sequence shown here is derived from an EMBL/GenBank/DDBJ whole genome shotgun (WGS) entry which is preliminary data.</text>
</comment>
<proteinExistence type="predicted"/>
<evidence type="ECO:0000313" key="2">
    <source>
        <dbReference type="Proteomes" id="UP000092651"/>
    </source>
</evidence>
<dbReference type="EMBL" id="MAYH01000023">
    <property type="protein sequence ID" value="OCA72331.1"/>
    <property type="molecule type" value="Genomic_DNA"/>
</dbReference>
<evidence type="ECO:0000313" key="1">
    <source>
        <dbReference type="EMBL" id="OCA72331.1"/>
    </source>
</evidence>
<reference evidence="1 2" key="1">
    <citation type="submission" date="2016-07" db="EMBL/GenBank/DDBJ databases">
        <authorList>
            <person name="Jeong J.-J."/>
            <person name="Kim D.W."/>
            <person name="Sang M.K."/>
            <person name="Choi I.-G."/>
            <person name="Kim K.D."/>
        </authorList>
    </citation>
    <scope>NUCLEOTIDE SEQUENCE [LARGE SCALE GENOMIC DNA]</scope>
    <source>
        <strain evidence="1 2">UTM-3</strain>
    </source>
</reference>
<sequence>MKTSISFRKTVMLRTYHIMEETGKNWADCIRKVRINKAMHRGEVTFYFEKAGAKLERLLTI</sequence>
<accession>A0A1B8ZL47</accession>
<protein>
    <submittedName>
        <fullName evidence="1">Uncharacterized protein</fullName>
    </submittedName>
</protein>
<name>A0A1B8ZL47_9FLAO</name>
<keyword evidence="2" id="KW-1185">Reference proteome</keyword>